<evidence type="ECO:0000256" key="2">
    <source>
        <dbReference type="ARBA" id="ARBA00008919"/>
    </source>
</evidence>
<dbReference type="EMBL" id="JALLAZ020000686">
    <property type="protein sequence ID" value="KAL3789308.1"/>
    <property type="molecule type" value="Genomic_DNA"/>
</dbReference>
<evidence type="ECO:0000256" key="3">
    <source>
        <dbReference type="ARBA" id="ARBA00022676"/>
    </source>
</evidence>
<evidence type="ECO:0000313" key="7">
    <source>
        <dbReference type="EMBL" id="KAL3789308.1"/>
    </source>
</evidence>
<dbReference type="Gene3D" id="3.40.50.11660">
    <property type="entry name" value="Glycosyl transferase family 10, C-terminal domain"/>
    <property type="match status" value="1"/>
</dbReference>
<name>A0ABD3PMB6_9STRA</name>
<keyword evidence="8" id="KW-1185">Reference proteome</keyword>
<dbReference type="InterPro" id="IPR038577">
    <property type="entry name" value="GT10-like_C_sf"/>
</dbReference>
<comment type="pathway">
    <text evidence="1">Protein modification; protein glycosylation.</text>
</comment>
<comment type="subcellular location">
    <subcellularLocation>
        <location evidence="5">Golgi apparatus</location>
        <location evidence="5">Golgi stack membrane</location>
        <topology evidence="5">Single-pass type II membrane protein</topology>
    </subcellularLocation>
</comment>
<protein>
    <recommendedName>
        <fullName evidence="5">Fucosyltransferase</fullName>
        <ecNumber evidence="5">2.4.1.-</ecNumber>
    </recommendedName>
</protein>
<dbReference type="GO" id="GO:0032580">
    <property type="term" value="C:Golgi cisterna membrane"/>
    <property type="evidence" value="ECO:0007669"/>
    <property type="project" value="UniProtKB-SubCell"/>
</dbReference>
<accession>A0ABD3PMB6</accession>
<proteinExistence type="inferred from homology"/>
<evidence type="ECO:0000259" key="6">
    <source>
        <dbReference type="Pfam" id="PF00852"/>
    </source>
</evidence>
<keyword evidence="5" id="KW-0333">Golgi apparatus</keyword>
<evidence type="ECO:0000313" key="8">
    <source>
        <dbReference type="Proteomes" id="UP001530315"/>
    </source>
</evidence>
<keyword evidence="5" id="KW-0812">Transmembrane</keyword>
<dbReference type="InterPro" id="IPR001503">
    <property type="entry name" value="Glyco_trans_10"/>
</dbReference>
<feature type="domain" description="Fucosyltransferase C-terminal" evidence="6">
    <location>
        <begin position="189"/>
        <end position="357"/>
    </location>
</feature>
<dbReference type="Proteomes" id="UP001530315">
    <property type="component" value="Unassembled WGS sequence"/>
</dbReference>
<sequence length="508" mass="58044">MRKTNAGRWRRIDRGRALVAVLTIVWLVLSLHIGLNLDLRPDLTSSALVKYINFGLLGDFSTGGFDVELNETMRQLRLSTPAQEKPEITIANAPPHSDGTEFEHCEISCRMKVGSAGEFDGAFGDFGPVKGIELTMESVTNYPHYNYEDSKKQHRIVMNTQLISDIPMHYNNWEYHYLRPIEDEVKPESAMASAFISNCGARSFRLRAIEALRANNVTIEQYGTCDRTREPPDGNDKLATIATHTFTLSFENSEEEDYVTEKFFQAFEAGTIPVHLGAPNVDDFAPLPDTYLHLRSLEDVPDVAARMHEIANSAALRRHYLRFKTEGLSDKFLALTDMTTPHTFCQACYKFADDRNDLRRRARENVTACRMTIPRASSSSSSSSSTTTLHRFYVRERTQFVYRDLFVMSKFDGFDDVTYDGFLANNLIGAFRDYRPTWTYYRDEKGRPVKKGNRTERFALRVHRICDVYANVKTCLYSKNSSLVPRDDVSLRRWLVENPCGELAVVFI</sequence>
<gene>
    <name evidence="7" type="ORF">ACHAW5_010210</name>
</gene>
<dbReference type="PANTHER" id="PTHR11929">
    <property type="entry name" value="ALPHA- 1,3 -FUCOSYLTRANSFERASE"/>
    <property type="match status" value="1"/>
</dbReference>
<dbReference type="InterPro" id="IPR055270">
    <property type="entry name" value="Glyco_tran_10_C"/>
</dbReference>
<dbReference type="EC" id="2.4.1.-" evidence="5"/>
<dbReference type="Pfam" id="PF00852">
    <property type="entry name" value="Glyco_transf_10"/>
    <property type="match status" value="1"/>
</dbReference>
<dbReference type="PANTHER" id="PTHR11929:SF220">
    <property type="entry name" value="FUCOSYLTRANSFERASE"/>
    <property type="match status" value="1"/>
</dbReference>
<reference evidence="7 8" key="1">
    <citation type="submission" date="2024-10" db="EMBL/GenBank/DDBJ databases">
        <title>Updated reference genomes for cyclostephanoid diatoms.</title>
        <authorList>
            <person name="Roberts W.R."/>
            <person name="Alverson A.J."/>
        </authorList>
    </citation>
    <scope>NUCLEOTIDE SEQUENCE [LARGE SCALE GENOMIC DNA]</scope>
    <source>
        <strain evidence="7 8">AJA276-08</strain>
    </source>
</reference>
<keyword evidence="5" id="KW-0472">Membrane</keyword>
<dbReference type="GO" id="GO:0016757">
    <property type="term" value="F:glycosyltransferase activity"/>
    <property type="evidence" value="ECO:0007669"/>
    <property type="project" value="UniProtKB-UniRule"/>
</dbReference>
<keyword evidence="4 5" id="KW-0808">Transferase</keyword>
<evidence type="ECO:0000256" key="4">
    <source>
        <dbReference type="ARBA" id="ARBA00022679"/>
    </source>
</evidence>
<dbReference type="AlphaFoldDB" id="A0ABD3PMB6"/>
<organism evidence="7 8">
    <name type="scientific">Stephanodiscus triporus</name>
    <dbReference type="NCBI Taxonomy" id="2934178"/>
    <lineage>
        <taxon>Eukaryota</taxon>
        <taxon>Sar</taxon>
        <taxon>Stramenopiles</taxon>
        <taxon>Ochrophyta</taxon>
        <taxon>Bacillariophyta</taxon>
        <taxon>Coscinodiscophyceae</taxon>
        <taxon>Thalassiosirophycidae</taxon>
        <taxon>Stephanodiscales</taxon>
        <taxon>Stephanodiscaceae</taxon>
        <taxon>Stephanodiscus</taxon>
    </lineage>
</organism>
<evidence type="ECO:0000256" key="1">
    <source>
        <dbReference type="ARBA" id="ARBA00004922"/>
    </source>
</evidence>
<comment type="similarity">
    <text evidence="2 5">Belongs to the glycosyltransferase 10 family.</text>
</comment>
<dbReference type="SUPFAM" id="SSF53756">
    <property type="entry name" value="UDP-Glycosyltransferase/glycogen phosphorylase"/>
    <property type="match status" value="1"/>
</dbReference>
<comment type="caution">
    <text evidence="7">The sequence shown here is derived from an EMBL/GenBank/DDBJ whole genome shotgun (WGS) entry which is preliminary data.</text>
</comment>
<keyword evidence="3 5" id="KW-0328">Glycosyltransferase</keyword>
<evidence type="ECO:0000256" key="5">
    <source>
        <dbReference type="RuleBase" id="RU003832"/>
    </source>
</evidence>